<organism evidence="3 4">
    <name type="scientific">Thermopolyspora flexuosa</name>
    <dbReference type="NCBI Taxonomy" id="103836"/>
    <lineage>
        <taxon>Bacteria</taxon>
        <taxon>Bacillati</taxon>
        <taxon>Actinomycetota</taxon>
        <taxon>Actinomycetes</taxon>
        <taxon>Streptosporangiales</taxon>
        <taxon>Streptosporangiaceae</taxon>
        <taxon>Thermopolyspora</taxon>
    </lineage>
</organism>
<dbReference type="PANTHER" id="PTHR35526">
    <property type="entry name" value="ANTI-SIGMA-F FACTOR RSBW-RELATED"/>
    <property type="match status" value="1"/>
</dbReference>
<dbReference type="InterPro" id="IPR003594">
    <property type="entry name" value="HATPase_dom"/>
</dbReference>
<dbReference type="Gene3D" id="3.30.565.10">
    <property type="entry name" value="Histidine kinase-like ATPase, C-terminal domain"/>
    <property type="match status" value="1"/>
</dbReference>
<dbReference type="CDD" id="cd16936">
    <property type="entry name" value="HATPase_RsbW-like"/>
    <property type="match status" value="1"/>
</dbReference>
<protein>
    <submittedName>
        <fullName evidence="3">Anti-sigma regulatory factor (Ser/Thr protein kinase)</fullName>
    </submittedName>
</protein>
<keyword evidence="1" id="KW-0808">Transferase</keyword>
<dbReference type="Proteomes" id="UP000319213">
    <property type="component" value="Unassembled WGS sequence"/>
</dbReference>
<sequence>MPDIPYYRLLDRAAFASAKASVGEARRWLSKVLDRHPRRNDAVILLSEAVTNSVVHTRSAAIEVTVHADVDGRLLVTVTDEGADTVPGIPAQPVDDLSESGRGVHLIRALSARWGFTEERSRCSLWFVLKPVAPSCFRNGDLTA</sequence>
<dbReference type="PANTHER" id="PTHR35526:SF3">
    <property type="entry name" value="ANTI-SIGMA-F FACTOR RSBW"/>
    <property type="match status" value="1"/>
</dbReference>
<gene>
    <name evidence="3" type="ORF">FHX40_0123</name>
</gene>
<evidence type="ECO:0000313" key="4">
    <source>
        <dbReference type="Proteomes" id="UP000319213"/>
    </source>
</evidence>
<comment type="caution">
    <text evidence="3">The sequence shown here is derived from an EMBL/GenBank/DDBJ whole genome shotgun (WGS) entry which is preliminary data.</text>
</comment>
<proteinExistence type="predicted"/>
<name>A0A543ISF7_9ACTN</name>
<reference evidence="3 4" key="1">
    <citation type="submission" date="2019-06" db="EMBL/GenBank/DDBJ databases">
        <title>Sequencing the genomes of 1000 actinobacteria strains.</title>
        <authorList>
            <person name="Klenk H.-P."/>
        </authorList>
    </citation>
    <scope>NUCLEOTIDE SEQUENCE [LARGE SCALE GENOMIC DNA]</scope>
    <source>
        <strain evidence="3 4">DSM 43186</strain>
    </source>
</reference>
<keyword evidence="1" id="KW-0418">Kinase</keyword>
<evidence type="ECO:0000256" key="1">
    <source>
        <dbReference type="ARBA" id="ARBA00022527"/>
    </source>
</evidence>
<feature type="domain" description="Histidine kinase/HSP90-like ATPase" evidence="2">
    <location>
        <begin position="16"/>
        <end position="115"/>
    </location>
</feature>
<dbReference type="EMBL" id="VFPQ01000001">
    <property type="protein sequence ID" value="TQM73482.1"/>
    <property type="molecule type" value="Genomic_DNA"/>
</dbReference>
<dbReference type="RefSeq" id="WP_170198667.1">
    <property type="nucleotide sequence ID" value="NZ_BMPV01000004.1"/>
</dbReference>
<dbReference type="GO" id="GO:0004674">
    <property type="term" value="F:protein serine/threonine kinase activity"/>
    <property type="evidence" value="ECO:0007669"/>
    <property type="project" value="UniProtKB-KW"/>
</dbReference>
<dbReference type="InterPro" id="IPR036890">
    <property type="entry name" value="HATPase_C_sf"/>
</dbReference>
<accession>A0A543ISF7</accession>
<dbReference type="Pfam" id="PF13581">
    <property type="entry name" value="HATPase_c_2"/>
    <property type="match status" value="1"/>
</dbReference>
<keyword evidence="4" id="KW-1185">Reference proteome</keyword>
<evidence type="ECO:0000313" key="3">
    <source>
        <dbReference type="EMBL" id="TQM73482.1"/>
    </source>
</evidence>
<dbReference type="AlphaFoldDB" id="A0A543ISF7"/>
<evidence type="ECO:0000259" key="2">
    <source>
        <dbReference type="Pfam" id="PF13581"/>
    </source>
</evidence>
<keyword evidence="1" id="KW-0723">Serine/threonine-protein kinase</keyword>
<dbReference type="InterPro" id="IPR050267">
    <property type="entry name" value="Anti-sigma-factor_SerPK"/>
</dbReference>
<dbReference type="SUPFAM" id="SSF55874">
    <property type="entry name" value="ATPase domain of HSP90 chaperone/DNA topoisomerase II/histidine kinase"/>
    <property type="match status" value="1"/>
</dbReference>